<protein>
    <recommendedName>
        <fullName evidence="2">Nephrocystin 3-like N-terminal domain-containing protein</fullName>
    </recommendedName>
</protein>
<proteinExistence type="predicted"/>
<dbReference type="Gene3D" id="3.40.50.300">
    <property type="entry name" value="P-loop containing nucleotide triphosphate hydrolases"/>
    <property type="match status" value="1"/>
</dbReference>
<keyword evidence="4" id="KW-1185">Reference proteome</keyword>
<dbReference type="EMBL" id="KN822979">
    <property type="protein sequence ID" value="KIO29701.1"/>
    <property type="molecule type" value="Genomic_DNA"/>
</dbReference>
<evidence type="ECO:0000256" key="1">
    <source>
        <dbReference type="ARBA" id="ARBA00022737"/>
    </source>
</evidence>
<dbReference type="InterPro" id="IPR027417">
    <property type="entry name" value="P-loop_NTPase"/>
</dbReference>
<dbReference type="InterPro" id="IPR056884">
    <property type="entry name" value="NPHP3-like_N"/>
</dbReference>
<dbReference type="HOGENOM" id="CLU_000288_6_8_1"/>
<feature type="domain" description="Nephrocystin 3-like N-terminal" evidence="2">
    <location>
        <begin position="1"/>
        <end position="123"/>
    </location>
</feature>
<reference evidence="4" key="2">
    <citation type="submission" date="2015-01" db="EMBL/GenBank/DDBJ databases">
        <title>Evolutionary Origins and Diversification of the Mycorrhizal Mutualists.</title>
        <authorList>
            <consortium name="DOE Joint Genome Institute"/>
            <consortium name="Mycorrhizal Genomics Consortium"/>
            <person name="Kohler A."/>
            <person name="Kuo A."/>
            <person name="Nagy L.G."/>
            <person name="Floudas D."/>
            <person name="Copeland A."/>
            <person name="Barry K.W."/>
            <person name="Cichocki N."/>
            <person name="Veneault-Fourrey C."/>
            <person name="LaButti K."/>
            <person name="Lindquist E.A."/>
            <person name="Lipzen A."/>
            <person name="Lundell T."/>
            <person name="Morin E."/>
            <person name="Murat C."/>
            <person name="Riley R."/>
            <person name="Ohm R."/>
            <person name="Sun H."/>
            <person name="Tunlid A."/>
            <person name="Henrissat B."/>
            <person name="Grigoriev I.V."/>
            <person name="Hibbett D.S."/>
            <person name="Martin F."/>
        </authorList>
    </citation>
    <scope>NUCLEOTIDE SEQUENCE [LARGE SCALE GENOMIC DNA]</scope>
    <source>
        <strain evidence="4">MUT 4182</strain>
    </source>
</reference>
<accession>A0A0C3QNM2</accession>
<gene>
    <name evidence="3" type="ORF">M407DRAFT_39567</name>
</gene>
<dbReference type="STRING" id="1051891.A0A0C3QNM2"/>
<sequence>WIRDASASEKVLWIRGMAGRGKSTIASTIAHQWKYQTASAIFHFRRGQNEMDKKLVCALARQLGSCALVPEVKESILQSVGENQDIGQARLQDQFQALFVRSLGRLRNTSLPILLVVDALDEC</sequence>
<evidence type="ECO:0000259" key="2">
    <source>
        <dbReference type="Pfam" id="PF24883"/>
    </source>
</evidence>
<organism evidence="3 4">
    <name type="scientific">Tulasnella calospora MUT 4182</name>
    <dbReference type="NCBI Taxonomy" id="1051891"/>
    <lineage>
        <taxon>Eukaryota</taxon>
        <taxon>Fungi</taxon>
        <taxon>Dikarya</taxon>
        <taxon>Basidiomycota</taxon>
        <taxon>Agaricomycotina</taxon>
        <taxon>Agaricomycetes</taxon>
        <taxon>Cantharellales</taxon>
        <taxon>Tulasnellaceae</taxon>
        <taxon>Tulasnella</taxon>
    </lineage>
</organism>
<name>A0A0C3QNM2_9AGAM</name>
<keyword evidence="1" id="KW-0677">Repeat</keyword>
<dbReference type="Pfam" id="PF24883">
    <property type="entry name" value="NPHP3_N"/>
    <property type="match status" value="1"/>
</dbReference>
<reference evidence="3 4" key="1">
    <citation type="submission" date="2014-04" db="EMBL/GenBank/DDBJ databases">
        <authorList>
            <consortium name="DOE Joint Genome Institute"/>
            <person name="Kuo A."/>
            <person name="Girlanda M."/>
            <person name="Perotto S."/>
            <person name="Kohler A."/>
            <person name="Nagy L.G."/>
            <person name="Floudas D."/>
            <person name="Copeland A."/>
            <person name="Barry K.W."/>
            <person name="Cichocki N."/>
            <person name="Veneault-Fourrey C."/>
            <person name="LaButti K."/>
            <person name="Lindquist E.A."/>
            <person name="Lipzen A."/>
            <person name="Lundell T."/>
            <person name="Morin E."/>
            <person name="Murat C."/>
            <person name="Sun H."/>
            <person name="Tunlid A."/>
            <person name="Henrissat B."/>
            <person name="Grigoriev I.V."/>
            <person name="Hibbett D.S."/>
            <person name="Martin F."/>
            <person name="Nordberg H.P."/>
            <person name="Cantor M.N."/>
            <person name="Hua S.X."/>
        </authorList>
    </citation>
    <scope>NUCLEOTIDE SEQUENCE [LARGE SCALE GENOMIC DNA]</scope>
    <source>
        <strain evidence="3 4">MUT 4182</strain>
    </source>
</reference>
<evidence type="ECO:0000313" key="4">
    <source>
        <dbReference type="Proteomes" id="UP000054248"/>
    </source>
</evidence>
<dbReference type="AlphaFoldDB" id="A0A0C3QNM2"/>
<dbReference type="OrthoDB" id="5106486at2759"/>
<dbReference type="SUPFAM" id="SSF52540">
    <property type="entry name" value="P-loop containing nucleoside triphosphate hydrolases"/>
    <property type="match status" value="1"/>
</dbReference>
<dbReference type="Proteomes" id="UP000054248">
    <property type="component" value="Unassembled WGS sequence"/>
</dbReference>
<feature type="non-terminal residue" evidence="3">
    <location>
        <position position="123"/>
    </location>
</feature>
<feature type="non-terminal residue" evidence="3">
    <location>
        <position position="1"/>
    </location>
</feature>
<evidence type="ECO:0000313" key="3">
    <source>
        <dbReference type="EMBL" id="KIO29701.1"/>
    </source>
</evidence>